<protein>
    <submittedName>
        <fullName evidence="2">TAXI family TRAP transporter solute-binding subunit</fullName>
    </submittedName>
</protein>
<organism evidence="2 3">
    <name type="scientific">Halonatronomonas betaini</name>
    <dbReference type="NCBI Taxonomy" id="2778430"/>
    <lineage>
        <taxon>Bacteria</taxon>
        <taxon>Bacillati</taxon>
        <taxon>Bacillota</taxon>
        <taxon>Clostridia</taxon>
        <taxon>Halanaerobiales</taxon>
        <taxon>Halarsenatibacteraceae</taxon>
        <taxon>Halonatronomonas</taxon>
    </lineage>
</organism>
<evidence type="ECO:0000256" key="1">
    <source>
        <dbReference type="SAM" id="SignalP"/>
    </source>
</evidence>
<gene>
    <name evidence="2" type="ORF">I0Q91_00515</name>
</gene>
<dbReference type="PANTHER" id="PTHR42941:SF1">
    <property type="entry name" value="SLL1037 PROTEIN"/>
    <property type="match status" value="1"/>
</dbReference>
<dbReference type="PANTHER" id="PTHR42941">
    <property type="entry name" value="SLL1037 PROTEIN"/>
    <property type="match status" value="1"/>
</dbReference>
<dbReference type="InterPro" id="IPR011852">
    <property type="entry name" value="TRAP_TAXI"/>
</dbReference>
<accession>A0A931AMP4</accession>
<feature type="chain" id="PRO_5038124724" evidence="1">
    <location>
        <begin position="24"/>
        <end position="332"/>
    </location>
</feature>
<dbReference type="AlphaFoldDB" id="A0A931AMP4"/>
<name>A0A931AMP4_9FIRM</name>
<dbReference type="SUPFAM" id="SSF53850">
    <property type="entry name" value="Periplasmic binding protein-like II"/>
    <property type="match status" value="1"/>
</dbReference>
<dbReference type="EMBL" id="JADPIE010000001">
    <property type="protein sequence ID" value="MBF8435547.1"/>
    <property type="molecule type" value="Genomic_DNA"/>
</dbReference>
<sequence length="332" mass="35973">MKKLLTVFIVVLLIMAFSTATFASEFIGIATGSTGGTFYPVGVTIATVIEDAIGEEMNVRFSAHTSGGSADNLQMLAYNEIEMAIVGAVPTSQAYLGVEQYEGAEIKNLRYVTALYPEVIQFVYRLDSDIETVHDLVGKRVALGPPGGGGTFYTPPIFEAVGDFTEADLRAEYMGYSDSAQAMQNNLISAAYLGASYPTAAVSELFASPVNVDIIEFTDDEIADLQELAPYFTKVVIPEGTYPGQDRNLSVVGFKTAIVVTEDVSEDIIYAMLNAFYLEELEELHERQSALKPVVLEEAIAGLSGAPLHPGAVRFYEEQGFEIPEELLPPEL</sequence>
<comment type="caution">
    <text evidence="2">The sequence shown here is derived from an EMBL/GenBank/DDBJ whole genome shotgun (WGS) entry which is preliminary data.</text>
</comment>
<keyword evidence="3" id="KW-1185">Reference proteome</keyword>
<dbReference type="NCBIfam" id="TIGR02122">
    <property type="entry name" value="TRAP_TAXI"/>
    <property type="match status" value="1"/>
</dbReference>
<feature type="signal peptide" evidence="1">
    <location>
        <begin position="1"/>
        <end position="23"/>
    </location>
</feature>
<dbReference type="Gene3D" id="3.40.190.10">
    <property type="entry name" value="Periplasmic binding protein-like II"/>
    <property type="match status" value="2"/>
</dbReference>
<dbReference type="Proteomes" id="UP000621436">
    <property type="component" value="Unassembled WGS sequence"/>
</dbReference>
<evidence type="ECO:0000313" key="2">
    <source>
        <dbReference type="EMBL" id="MBF8435547.1"/>
    </source>
</evidence>
<dbReference type="Pfam" id="PF16868">
    <property type="entry name" value="NMT1_3"/>
    <property type="match status" value="1"/>
</dbReference>
<keyword evidence="1" id="KW-0732">Signal</keyword>
<reference evidence="2" key="1">
    <citation type="submission" date="2020-11" db="EMBL/GenBank/DDBJ databases">
        <title>Halonatronomonas betainensis gen. nov., sp. nov. a novel haloalkaliphilic representative of the family Halanaerobiacae capable of betaine degradation.</title>
        <authorList>
            <person name="Boltyanskaya Y."/>
            <person name="Kevbrin V."/>
            <person name="Detkova E."/>
            <person name="Grouzdev D.S."/>
            <person name="Koziaeva V."/>
            <person name="Zhilina T."/>
        </authorList>
    </citation>
    <scope>NUCLEOTIDE SEQUENCE</scope>
    <source>
        <strain evidence="2">Z-7014</strain>
    </source>
</reference>
<evidence type="ECO:0000313" key="3">
    <source>
        <dbReference type="Proteomes" id="UP000621436"/>
    </source>
</evidence>
<dbReference type="RefSeq" id="WP_270452184.1">
    <property type="nucleotide sequence ID" value="NZ_JADPIE010000001.1"/>
</dbReference>
<proteinExistence type="predicted"/>
<dbReference type="CDD" id="cd13520">
    <property type="entry name" value="PBP2_TAXI_TRAP"/>
    <property type="match status" value="1"/>
</dbReference>